<comment type="caution">
    <text evidence="12">The sequence shown here is derived from an EMBL/GenBank/DDBJ whole genome shotgun (WGS) entry which is preliminary data.</text>
</comment>
<dbReference type="RefSeq" id="WP_188596506.1">
    <property type="nucleotide sequence ID" value="NZ_BMNL01000003.1"/>
</dbReference>
<dbReference type="NCBIfam" id="TIGR02065">
    <property type="entry name" value="ECX1"/>
    <property type="match status" value="1"/>
</dbReference>
<dbReference type="PANTHER" id="PTHR11953">
    <property type="entry name" value="EXOSOME COMPLEX COMPONENT"/>
    <property type="match status" value="1"/>
</dbReference>
<comment type="function">
    <text evidence="8">Catalytic component of the exosome, which is a complex involved in RNA degradation. Has 3'-&gt;5' exoribonuclease activity. Can also synthesize heteropolymeric RNA-tails.</text>
</comment>
<evidence type="ECO:0000256" key="9">
    <source>
        <dbReference type="SAM" id="MobiDB-lite"/>
    </source>
</evidence>
<dbReference type="GO" id="GO:0000175">
    <property type="term" value="F:3'-5'-RNA exonuclease activity"/>
    <property type="evidence" value="ECO:0007669"/>
    <property type="project" value="UniProtKB-UniRule"/>
</dbReference>
<feature type="domain" description="Exoribonuclease phosphorolytic" evidence="11">
    <location>
        <begin position="155"/>
        <end position="219"/>
    </location>
</feature>
<dbReference type="GO" id="GO:0010467">
    <property type="term" value="P:gene expression"/>
    <property type="evidence" value="ECO:0007669"/>
    <property type="project" value="UniProtKB-ARBA"/>
</dbReference>
<dbReference type="InterPro" id="IPR015847">
    <property type="entry name" value="ExoRNase_PH_dom2"/>
</dbReference>
<protein>
    <recommendedName>
        <fullName evidence="8">Exosome complex component Rrp41</fullName>
        <ecNumber evidence="8">3.1.13.-</ecNumber>
    </recommendedName>
</protein>
<dbReference type="AlphaFoldDB" id="A0A830GW49"/>
<dbReference type="SUPFAM" id="SSF55666">
    <property type="entry name" value="Ribonuclease PH domain 2-like"/>
    <property type="match status" value="1"/>
</dbReference>
<comment type="subunit">
    <text evidence="7 8">Component of the archaeal exosome complex. Forms a hexameric ring-like arrangement composed of 3 Rrp41-Rrp42 heterodimers. The hexameric ring associates with a trimer of Rrp4 and/or Csl4 subunits.</text>
</comment>
<dbReference type="GO" id="GO:0000956">
    <property type="term" value="P:nuclear-transcribed mRNA catabolic process"/>
    <property type="evidence" value="ECO:0007669"/>
    <property type="project" value="UniProtKB-ARBA"/>
</dbReference>
<name>A0A830GW49_9CREN</name>
<evidence type="ECO:0000256" key="2">
    <source>
        <dbReference type="ARBA" id="ARBA00022490"/>
    </source>
</evidence>
<dbReference type="InterPro" id="IPR011807">
    <property type="entry name" value="Rrp41"/>
</dbReference>
<dbReference type="CDD" id="cd11366">
    <property type="entry name" value="RNase_PH_archRRP41"/>
    <property type="match status" value="1"/>
</dbReference>
<dbReference type="GO" id="GO:0000177">
    <property type="term" value="C:cytoplasmic exosome (RNase complex)"/>
    <property type="evidence" value="ECO:0007669"/>
    <property type="project" value="TreeGrafter"/>
</dbReference>
<comment type="similarity">
    <text evidence="8">Belongs to the RNase PH family. Rrp41 subfamily.</text>
</comment>
<keyword evidence="2 8" id="KW-0963">Cytoplasm</keyword>
<dbReference type="GO" id="GO:0016075">
    <property type="term" value="P:rRNA catabolic process"/>
    <property type="evidence" value="ECO:0007669"/>
    <property type="project" value="TreeGrafter"/>
</dbReference>
<dbReference type="EC" id="3.1.13.-" evidence="8"/>
<evidence type="ECO:0000256" key="8">
    <source>
        <dbReference type="HAMAP-Rule" id="MF_00591"/>
    </source>
</evidence>
<comment type="subcellular location">
    <subcellularLocation>
        <location evidence="1 8">Cytoplasm</location>
    </subcellularLocation>
</comment>
<dbReference type="InterPro" id="IPR036345">
    <property type="entry name" value="ExoRNase_PH_dom2_sf"/>
</dbReference>
<dbReference type="HAMAP" id="MF_00591">
    <property type="entry name" value="Exosome_Rrp41"/>
    <property type="match status" value="1"/>
</dbReference>
<evidence type="ECO:0000313" key="12">
    <source>
        <dbReference type="EMBL" id="GGP21128.1"/>
    </source>
</evidence>
<evidence type="ECO:0000313" key="13">
    <source>
        <dbReference type="Proteomes" id="UP000610960"/>
    </source>
</evidence>
<dbReference type="EMBL" id="BMNL01000003">
    <property type="protein sequence ID" value="GGP21128.1"/>
    <property type="molecule type" value="Genomic_DNA"/>
</dbReference>
<dbReference type="InterPro" id="IPR027408">
    <property type="entry name" value="PNPase/RNase_PH_dom_sf"/>
</dbReference>
<keyword evidence="6 8" id="KW-0269">Exonuclease</keyword>
<dbReference type="FunFam" id="3.30.230.70:FF:000004">
    <property type="entry name" value="Exosome complex component Rrp41"/>
    <property type="match status" value="1"/>
</dbReference>
<dbReference type="Gene3D" id="3.30.230.70">
    <property type="entry name" value="GHMP Kinase, N-terminal domain"/>
    <property type="match status" value="1"/>
</dbReference>
<dbReference type="SUPFAM" id="SSF54211">
    <property type="entry name" value="Ribosomal protein S5 domain 2-like"/>
    <property type="match status" value="1"/>
</dbReference>
<evidence type="ECO:0000256" key="1">
    <source>
        <dbReference type="ARBA" id="ARBA00004496"/>
    </source>
</evidence>
<organism evidence="12 13">
    <name type="scientific">Thermocladium modestius</name>
    <dbReference type="NCBI Taxonomy" id="62609"/>
    <lineage>
        <taxon>Archaea</taxon>
        <taxon>Thermoproteota</taxon>
        <taxon>Thermoprotei</taxon>
        <taxon>Thermoproteales</taxon>
        <taxon>Thermoproteaceae</taxon>
        <taxon>Thermocladium</taxon>
    </lineage>
</organism>
<dbReference type="PANTHER" id="PTHR11953:SF0">
    <property type="entry name" value="EXOSOME COMPLEX COMPONENT RRP41"/>
    <property type="match status" value="1"/>
</dbReference>
<proteinExistence type="inferred from homology"/>
<dbReference type="GO" id="GO:0003723">
    <property type="term" value="F:RNA binding"/>
    <property type="evidence" value="ECO:0007669"/>
    <property type="project" value="TreeGrafter"/>
</dbReference>
<dbReference type="OrthoDB" id="24266at2157"/>
<keyword evidence="3 8" id="KW-0540">Nuclease</keyword>
<evidence type="ECO:0000256" key="6">
    <source>
        <dbReference type="ARBA" id="ARBA00022839"/>
    </source>
</evidence>
<dbReference type="InterPro" id="IPR020568">
    <property type="entry name" value="Ribosomal_Su5_D2-typ_SF"/>
</dbReference>
<reference evidence="12" key="1">
    <citation type="journal article" date="2014" name="Int. J. Syst. Evol. Microbiol.">
        <title>Complete genome sequence of Corynebacterium casei LMG S-19264T (=DSM 44701T), isolated from a smear-ripened cheese.</title>
        <authorList>
            <consortium name="US DOE Joint Genome Institute (JGI-PGF)"/>
            <person name="Walter F."/>
            <person name="Albersmeier A."/>
            <person name="Kalinowski J."/>
            <person name="Ruckert C."/>
        </authorList>
    </citation>
    <scope>NUCLEOTIDE SEQUENCE</scope>
    <source>
        <strain evidence="12">JCM 10088</strain>
    </source>
</reference>
<keyword evidence="13" id="KW-1185">Reference proteome</keyword>
<keyword evidence="4 8" id="KW-0378">Hydrolase</keyword>
<dbReference type="Pfam" id="PF01138">
    <property type="entry name" value="RNase_PH"/>
    <property type="match status" value="1"/>
</dbReference>
<dbReference type="InterPro" id="IPR050080">
    <property type="entry name" value="RNase_PH"/>
</dbReference>
<sequence>MGGKSPVPLLVDGKRVDGRLPEDHRPVTMRVGVLPNASGSALVGYGNTVVLAAVYGPREAMPRHIALPDTGVLRVRYHMAPFSTDERKSPAPTRREIEISKVVRQALEPVIFLEQFPKSSIDVFLEVLQADGSTRVTSITAASLALADSGIPMRDLVVGVSIGKIGDTVVVDLNKLEDNYGDGDMPIAVVYRRSWITLMQADGSWTVDEVKKAIGLAFRAAEPIYKMERDTLKGRYSEQAIVS</sequence>
<feature type="compositionally biased region" description="Basic and acidic residues" evidence="9">
    <location>
        <begin position="12"/>
        <end position="22"/>
    </location>
</feature>
<accession>A0A830GW49</accession>
<feature type="region of interest" description="Disordered" evidence="9">
    <location>
        <begin position="1"/>
        <end position="22"/>
    </location>
</feature>
<keyword evidence="5 8" id="KW-0271">Exosome</keyword>
<dbReference type="Proteomes" id="UP000610960">
    <property type="component" value="Unassembled WGS sequence"/>
</dbReference>
<evidence type="ECO:0000256" key="3">
    <source>
        <dbReference type="ARBA" id="ARBA00022722"/>
    </source>
</evidence>
<dbReference type="Pfam" id="PF03725">
    <property type="entry name" value="RNase_PH_C"/>
    <property type="match status" value="1"/>
</dbReference>
<evidence type="ECO:0000256" key="4">
    <source>
        <dbReference type="ARBA" id="ARBA00022801"/>
    </source>
</evidence>
<reference evidence="12" key="2">
    <citation type="submission" date="2020-09" db="EMBL/GenBank/DDBJ databases">
        <authorList>
            <person name="Sun Q."/>
            <person name="Ohkuma M."/>
        </authorList>
    </citation>
    <scope>NUCLEOTIDE SEQUENCE</scope>
    <source>
        <strain evidence="12">JCM 10088</strain>
    </source>
</reference>
<feature type="domain" description="Exoribonuclease phosphorolytic" evidence="10">
    <location>
        <begin position="24"/>
        <end position="152"/>
    </location>
</feature>
<dbReference type="InterPro" id="IPR001247">
    <property type="entry name" value="ExoRNase_PH_dom1"/>
</dbReference>
<evidence type="ECO:0000259" key="11">
    <source>
        <dbReference type="Pfam" id="PF03725"/>
    </source>
</evidence>
<evidence type="ECO:0000259" key="10">
    <source>
        <dbReference type="Pfam" id="PF01138"/>
    </source>
</evidence>
<gene>
    <name evidence="8" type="primary">rrp41</name>
    <name evidence="12" type="ORF">GCM10007981_11680</name>
</gene>
<evidence type="ECO:0000256" key="7">
    <source>
        <dbReference type="ARBA" id="ARBA00062149"/>
    </source>
</evidence>
<evidence type="ECO:0000256" key="5">
    <source>
        <dbReference type="ARBA" id="ARBA00022835"/>
    </source>
</evidence>